<keyword evidence="3" id="KW-0649">Protein kinase inhibitor</keyword>
<dbReference type="GeneTree" id="ENSGT00530000064264"/>
<sequence length="99" mass="10722">MSALPSEKENPGDRFLKEDAAMKARSSTMTDVEAVGSSFTSSSRTGRRNALPDIRSSAAPGGALELPLQLQSLSVKEDAQQKNEETAQDQLENPKEEEK</sequence>
<dbReference type="RefSeq" id="XP_013372067.1">
    <property type="nucleotide sequence ID" value="XM_013516613.1"/>
</dbReference>
<reference evidence="5" key="2">
    <citation type="submission" date="2025-09" db="UniProtKB">
        <authorList>
            <consortium name="Ensembl"/>
        </authorList>
    </citation>
    <scope>IDENTIFICATION</scope>
</reference>
<protein>
    <recommendedName>
        <fullName evidence="7">cAMP-dependent protein kinase inhibitor beta</fullName>
    </recommendedName>
</protein>
<dbReference type="PANTHER" id="PTHR15416">
    <property type="entry name" value="CAMP-DEPENDENT PROTEIN KINASE INHIBITOR/PKI"/>
    <property type="match status" value="1"/>
</dbReference>
<dbReference type="RefSeq" id="XP_013372065.1">
    <property type="nucleotide sequence ID" value="XM_013516611.1"/>
</dbReference>
<gene>
    <name evidence="5" type="primary">Pkib</name>
</gene>
<evidence type="ECO:0000256" key="4">
    <source>
        <dbReference type="SAM" id="MobiDB-lite"/>
    </source>
</evidence>
<comment type="similarity">
    <text evidence="2">Belongs to the PKI family.</text>
</comment>
<dbReference type="Pfam" id="PF02827">
    <property type="entry name" value="PKI"/>
    <property type="match status" value="1"/>
</dbReference>
<reference evidence="5" key="1">
    <citation type="submission" date="2025-08" db="UniProtKB">
        <authorList>
            <consortium name="Ensembl"/>
        </authorList>
    </citation>
    <scope>IDENTIFICATION</scope>
</reference>
<evidence type="ECO:0000256" key="2">
    <source>
        <dbReference type="ARBA" id="ARBA00006393"/>
    </source>
</evidence>
<dbReference type="OrthoDB" id="6380180at2759"/>
<keyword evidence="6" id="KW-1185">Reference proteome</keyword>
<accession>A0A8C2V9Q9</accession>
<proteinExistence type="inferred from homology"/>
<dbReference type="Ensembl" id="ENSCLAT00000012275.1">
    <property type="protein sequence ID" value="ENSCLAP00000012134.1"/>
    <property type="gene ID" value="ENSCLAG00000008366.1"/>
</dbReference>
<feature type="compositionally biased region" description="Basic and acidic residues" evidence="4">
    <location>
        <begin position="1"/>
        <end position="22"/>
    </location>
</feature>
<feature type="compositionally biased region" description="Basic and acidic residues" evidence="4">
    <location>
        <begin position="75"/>
        <end position="85"/>
    </location>
</feature>
<dbReference type="CTD" id="5570"/>
<dbReference type="RefSeq" id="XP_013372066.1">
    <property type="nucleotide sequence ID" value="XM_013516612.1"/>
</dbReference>
<dbReference type="InterPro" id="IPR004171">
    <property type="entry name" value="cAMP_dep_PKI"/>
</dbReference>
<dbReference type="Proteomes" id="UP000694398">
    <property type="component" value="Unassembled WGS sequence"/>
</dbReference>
<evidence type="ECO:0000256" key="3">
    <source>
        <dbReference type="ARBA" id="ARBA00023013"/>
    </source>
</evidence>
<evidence type="ECO:0000313" key="5">
    <source>
        <dbReference type="Ensembl" id="ENSCLAP00000012134.1"/>
    </source>
</evidence>
<dbReference type="GO" id="GO:0004862">
    <property type="term" value="F:cAMP-dependent protein kinase inhibitor activity"/>
    <property type="evidence" value="ECO:0007669"/>
    <property type="project" value="InterPro"/>
</dbReference>
<dbReference type="OMA" id="YQDVAMR"/>
<evidence type="ECO:0000313" key="6">
    <source>
        <dbReference type="Proteomes" id="UP000694398"/>
    </source>
</evidence>
<organism evidence="5 6">
    <name type="scientific">Chinchilla lanigera</name>
    <name type="common">Long-tailed chinchilla</name>
    <name type="synonym">Chinchilla villidera</name>
    <dbReference type="NCBI Taxonomy" id="34839"/>
    <lineage>
        <taxon>Eukaryota</taxon>
        <taxon>Metazoa</taxon>
        <taxon>Chordata</taxon>
        <taxon>Craniata</taxon>
        <taxon>Vertebrata</taxon>
        <taxon>Euteleostomi</taxon>
        <taxon>Mammalia</taxon>
        <taxon>Eutheria</taxon>
        <taxon>Euarchontoglires</taxon>
        <taxon>Glires</taxon>
        <taxon>Rodentia</taxon>
        <taxon>Hystricomorpha</taxon>
        <taxon>Chinchillidae</taxon>
        <taxon>Chinchilla</taxon>
    </lineage>
</organism>
<comment type="function">
    <text evidence="1">Extremely potent competitive inhibitor of cAMP-dependent protein kinase activity, this protein interacts with the catalytic subunit of the enzyme after the cAMP-induced dissociation of its regulatory chains.</text>
</comment>
<dbReference type="AlphaFoldDB" id="A0A8C2V9Q9"/>
<name>A0A8C2V9Q9_CHILA</name>
<dbReference type="GeneID" id="102022958"/>
<evidence type="ECO:0000256" key="1">
    <source>
        <dbReference type="ARBA" id="ARBA00002844"/>
    </source>
</evidence>
<feature type="region of interest" description="Disordered" evidence="4">
    <location>
        <begin position="1"/>
        <end position="99"/>
    </location>
</feature>
<evidence type="ECO:0008006" key="7">
    <source>
        <dbReference type="Google" id="ProtNLM"/>
    </source>
</evidence>